<dbReference type="RefSeq" id="WP_015204199.1">
    <property type="nucleotide sequence ID" value="NC_019753.1"/>
</dbReference>
<keyword evidence="14" id="KW-1185">Reference proteome</keyword>
<dbReference type="Pfam" id="PF01590">
    <property type="entry name" value="GAF"/>
    <property type="match status" value="2"/>
</dbReference>
<dbReference type="Gene3D" id="3.30.565.10">
    <property type="entry name" value="Histidine kinase-like ATPase, C-terminal domain"/>
    <property type="match status" value="1"/>
</dbReference>
<evidence type="ECO:0000256" key="3">
    <source>
        <dbReference type="ARBA" id="ARBA00012438"/>
    </source>
</evidence>
<dbReference type="SMART" id="SM00065">
    <property type="entry name" value="GAF"/>
    <property type="match status" value="2"/>
</dbReference>
<dbReference type="Gene3D" id="3.30.450.40">
    <property type="match status" value="2"/>
</dbReference>
<dbReference type="HOGENOM" id="CLU_000445_114_44_3"/>
<keyword evidence="5" id="KW-0808">Transferase</keyword>
<dbReference type="InterPro" id="IPR001789">
    <property type="entry name" value="Sig_transdc_resp-reg_receiver"/>
</dbReference>
<evidence type="ECO:0000256" key="10">
    <source>
        <dbReference type="SAM" id="Coils"/>
    </source>
</evidence>
<evidence type="ECO:0000259" key="11">
    <source>
        <dbReference type="PROSITE" id="PS50109"/>
    </source>
</evidence>
<name>K9W161_9CYAN</name>
<evidence type="ECO:0000256" key="1">
    <source>
        <dbReference type="ARBA" id="ARBA00000085"/>
    </source>
</evidence>
<evidence type="ECO:0000256" key="7">
    <source>
        <dbReference type="ARBA" id="ARBA00023012"/>
    </source>
</evidence>
<dbReference type="eggNOG" id="COG2203">
    <property type="taxonomic scope" value="Bacteria"/>
</dbReference>
<dbReference type="SMART" id="SM00387">
    <property type="entry name" value="HATPase_c"/>
    <property type="match status" value="1"/>
</dbReference>
<dbReference type="STRING" id="1173022.Cri9333_3262"/>
<organism evidence="13 14">
    <name type="scientific">Crinalium epipsammum PCC 9333</name>
    <dbReference type="NCBI Taxonomy" id="1173022"/>
    <lineage>
        <taxon>Bacteria</taxon>
        <taxon>Bacillati</taxon>
        <taxon>Cyanobacteriota</taxon>
        <taxon>Cyanophyceae</taxon>
        <taxon>Gomontiellales</taxon>
        <taxon>Gomontiellaceae</taxon>
        <taxon>Crinalium</taxon>
    </lineage>
</organism>
<dbReference type="Pfam" id="PF02518">
    <property type="entry name" value="HATPase_c"/>
    <property type="match status" value="1"/>
</dbReference>
<comment type="similarity">
    <text evidence="2">In the N-terminal section; belongs to the phytochrome family.</text>
</comment>
<evidence type="ECO:0000256" key="6">
    <source>
        <dbReference type="ARBA" id="ARBA00022777"/>
    </source>
</evidence>
<dbReference type="InterPro" id="IPR036097">
    <property type="entry name" value="HisK_dim/P_sf"/>
</dbReference>
<accession>K9W161</accession>
<reference evidence="13 14" key="1">
    <citation type="submission" date="2012-06" db="EMBL/GenBank/DDBJ databases">
        <title>Finished chromosome of genome of Crinalium epipsammum PCC 9333.</title>
        <authorList>
            <consortium name="US DOE Joint Genome Institute"/>
            <person name="Gugger M."/>
            <person name="Coursin T."/>
            <person name="Rippka R."/>
            <person name="Tandeau De Marsac N."/>
            <person name="Huntemann M."/>
            <person name="Wei C.-L."/>
            <person name="Han J."/>
            <person name="Detter J.C."/>
            <person name="Han C."/>
            <person name="Tapia R."/>
            <person name="Davenport K."/>
            <person name="Daligault H."/>
            <person name="Erkkila T."/>
            <person name="Gu W."/>
            <person name="Munk A.C.C."/>
            <person name="Teshima H."/>
            <person name="Xu Y."/>
            <person name="Chain P."/>
            <person name="Chen A."/>
            <person name="Krypides N."/>
            <person name="Mavromatis K."/>
            <person name="Markowitz V."/>
            <person name="Szeto E."/>
            <person name="Ivanova N."/>
            <person name="Mikhailova N."/>
            <person name="Ovchinnikova G."/>
            <person name="Pagani I."/>
            <person name="Pati A."/>
            <person name="Goodwin L."/>
            <person name="Peters L."/>
            <person name="Pitluck S."/>
            <person name="Woyke T."/>
            <person name="Kerfeld C."/>
        </authorList>
    </citation>
    <scope>NUCLEOTIDE SEQUENCE [LARGE SCALE GENOMIC DNA]</scope>
    <source>
        <strain evidence="13 14">PCC 9333</strain>
    </source>
</reference>
<dbReference type="AlphaFoldDB" id="K9W161"/>
<dbReference type="CDD" id="cd00082">
    <property type="entry name" value="HisKA"/>
    <property type="match status" value="1"/>
</dbReference>
<dbReference type="CDD" id="cd16922">
    <property type="entry name" value="HATPase_EvgS-ArcB-TorS-like"/>
    <property type="match status" value="1"/>
</dbReference>
<dbReference type="EC" id="2.7.13.3" evidence="3"/>
<dbReference type="InterPro" id="IPR005467">
    <property type="entry name" value="His_kinase_dom"/>
</dbReference>
<feature type="modified residue" description="4-aspartylphosphate" evidence="9">
    <location>
        <position position="696"/>
    </location>
</feature>
<dbReference type="Pfam" id="PF00072">
    <property type="entry name" value="Response_reg"/>
    <property type="match status" value="1"/>
</dbReference>
<dbReference type="FunFam" id="3.30.565.10:FF:000010">
    <property type="entry name" value="Sensor histidine kinase RcsC"/>
    <property type="match status" value="1"/>
</dbReference>
<dbReference type="CDD" id="cd17580">
    <property type="entry name" value="REC_2_DhkD-like"/>
    <property type="match status" value="1"/>
</dbReference>
<dbReference type="SUPFAM" id="SSF55781">
    <property type="entry name" value="GAF domain-like"/>
    <property type="match status" value="2"/>
</dbReference>
<evidence type="ECO:0000256" key="8">
    <source>
        <dbReference type="ARBA" id="ARBA00074306"/>
    </source>
</evidence>
<proteinExistence type="inferred from homology"/>
<dbReference type="InterPro" id="IPR003661">
    <property type="entry name" value="HisK_dim/P_dom"/>
</dbReference>
<dbReference type="eggNOG" id="COG0784">
    <property type="taxonomic scope" value="Bacteria"/>
</dbReference>
<dbReference type="InterPro" id="IPR003594">
    <property type="entry name" value="HATPase_dom"/>
</dbReference>
<dbReference type="OrthoDB" id="434121at2"/>
<dbReference type="Pfam" id="PF00512">
    <property type="entry name" value="HisKA"/>
    <property type="match status" value="1"/>
</dbReference>
<evidence type="ECO:0000313" key="13">
    <source>
        <dbReference type="EMBL" id="AFZ14093.1"/>
    </source>
</evidence>
<dbReference type="InterPro" id="IPR011006">
    <property type="entry name" value="CheY-like_superfamily"/>
</dbReference>
<dbReference type="SUPFAM" id="SSF47384">
    <property type="entry name" value="Homodimeric domain of signal transducing histidine kinase"/>
    <property type="match status" value="1"/>
</dbReference>
<keyword evidence="7" id="KW-0902">Two-component regulatory system</keyword>
<dbReference type="SMART" id="SM00388">
    <property type="entry name" value="HisKA"/>
    <property type="match status" value="1"/>
</dbReference>
<keyword evidence="4 9" id="KW-0597">Phosphoprotein</keyword>
<dbReference type="PROSITE" id="PS50109">
    <property type="entry name" value="HIS_KIN"/>
    <property type="match status" value="1"/>
</dbReference>
<dbReference type="Gene3D" id="3.40.50.2300">
    <property type="match status" value="1"/>
</dbReference>
<evidence type="ECO:0000259" key="12">
    <source>
        <dbReference type="PROSITE" id="PS50110"/>
    </source>
</evidence>
<dbReference type="PRINTS" id="PR00344">
    <property type="entry name" value="BCTRLSENSOR"/>
</dbReference>
<dbReference type="Proteomes" id="UP000010472">
    <property type="component" value="Chromosome"/>
</dbReference>
<dbReference type="GO" id="GO:0000155">
    <property type="term" value="F:phosphorelay sensor kinase activity"/>
    <property type="evidence" value="ECO:0007669"/>
    <property type="project" value="InterPro"/>
</dbReference>
<dbReference type="KEGG" id="cep:Cri9333_3262"/>
<dbReference type="SUPFAM" id="SSF55874">
    <property type="entry name" value="ATPase domain of HSP90 chaperone/DNA topoisomerase II/histidine kinase"/>
    <property type="match status" value="1"/>
</dbReference>
<dbReference type="SMART" id="SM00448">
    <property type="entry name" value="REC"/>
    <property type="match status" value="1"/>
</dbReference>
<feature type="coiled-coil region" evidence="10">
    <location>
        <begin position="335"/>
        <end position="362"/>
    </location>
</feature>
<dbReference type="Gene3D" id="1.10.287.130">
    <property type="match status" value="1"/>
</dbReference>
<dbReference type="SUPFAM" id="SSF52172">
    <property type="entry name" value="CheY-like"/>
    <property type="match status" value="1"/>
</dbReference>
<evidence type="ECO:0000256" key="5">
    <source>
        <dbReference type="ARBA" id="ARBA00022679"/>
    </source>
</evidence>
<evidence type="ECO:0000256" key="4">
    <source>
        <dbReference type="ARBA" id="ARBA00022553"/>
    </source>
</evidence>
<evidence type="ECO:0000313" key="14">
    <source>
        <dbReference type="Proteomes" id="UP000010472"/>
    </source>
</evidence>
<gene>
    <name evidence="13" type="ORF">Cri9333_3262</name>
</gene>
<keyword evidence="6 13" id="KW-0418">Kinase</keyword>
<dbReference type="PANTHER" id="PTHR43547">
    <property type="entry name" value="TWO-COMPONENT HISTIDINE KINASE"/>
    <property type="match status" value="1"/>
</dbReference>
<protein>
    <recommendedName>
        <fullName evidence="8">Circadian input-output histidine kinase CikA</fullName>
        <ecNumber evidence="3">2.7.13.3</ecNumber>
    </recommendedName>
</protein>
<comment type="catalytic activity">
    <reaction evidence="1">
        <text>ATP + protein L-histidine = ADP + protein N-phospho-L-histidine.</text>
        <dbReference type="EC" id="2.7.13.3"/>
    </reaction>
</comment>
<dbReference type="InterPro" id="IPR004358">
    <property type="entry name" value="Sig_transdc_His_kin-like_C"/>
</dbReference>
<dbReference type="PATRIC" id="fig|1173022.3.peg.3526"/>
<dbReference type="InterPro" id="IPR036890">
    <property type="entry name" value="HATPase_C_sf"/>
</dbReference>
<dbReference type="eggNOG" id="COG2205">
    <property type="taxonomic scope" value="Bacteria"/>
</dbReference>
<dbReference type="InterPro" id="IPR029016">
    <property type="entry name" value="GAF-like_dom_sf"/>
</dbReference>
<dbReference type="PROSITE" id="PS50110">
    <property type="entry name" value="RESPONSE_REGULATORY"/>
    <property type="match status" value="1"/>
</dbReference>
<dbReference type="PANTHER" id="PTHR43547:SF2">
    <property type="entry name" value="HYBRID SIGNAL TRANSDUCTION HISTIDINE KINASE C"/>
    <property type="match status" value="1"/>
</dbReference>
<feature type="domain" description="Histidine kinase" evidence="11">
    <location>
        <begin position="376"/>
        <end position="617"/>
    </location>
</feature>
<keyword evidence="10" id="KW-0175">Coiled coil</keyword>
<sequence length="768" mass="84071">MQNPIVAASSPNLEVSNNALNPPLLPPNEAQRLEALRRYNILDTPPEESFDRITTLAARLFEVPIALVSLVDEYRAWFKSSYGFDTPEVSRESTMCSFALLYNDILIVPDTRSDPRFACMPFATSEPGLRFYAGAPLVTQDGFNLGTLCLLDSKPRLKLTSSEEATLKDLAAMVVDELELRLAAHKIAQMDVALIEVTQGVSAAIGQEFFSSLVQHLTKALDVNFAFIGELIDPDTIKTIAVSAQRKIVENIEYTVINTPCHTVIEQRKTCFYPSNIQATFPLDDFLVEMEVESYIGTPLLDSTGAVLGILGVLDTKPFENVQLAESLLTIFATRASTELERSRAEEERNELLVREQAAREQAESANRMKDEFLAVVSHELRSPLNPILGWSRMLLSRKLNPVTTTKALEAIERNAKLQAELIEDLLDVSRMMRGKLSLQVCAVNLRQPIEAAIETVQLAAEAKNIKVEKFIDSSTNLISGDANRLQQILWNLLSNAIKFTPEGGQVKISLEYSENATQENINNGSYPGSQKKALIVNSYAQITVSDTGKGISAEFLPYVFERFRQADGATTRSQSGLGLGLAIVRHLVELHGGTVEVDSAGEGFGATFIVKLPLMQVQPQANNSELILEANGNKVIMDIPTLNGLQVLIVDDEEDTRFLLTIALENYGAKVTAVSSATEALVAVQELMPDVLVSDIGMPNEDGYTLIRKIRALEPEKGGKIPAAALTAYARSEDSQKAIALGFQKHIAKPVEPAELVAVIASLAKAN</sequence>
<evidence type="ECO:0000256" key="2">
    <source>
        <dbReference type="ARBA" id="ARBA00006402"/>
    </source>
</evidence>
<dbReference type="InterPro" id="IPR003018">
    <property type="entry name" value="GAF"/>
</dbReference>
<feature type="domain" description="Response regulatory" evidence="12">
    <location>
        <begin position="647"/>
        <end position="765"/>
    </location>
</feature>
<evidence type="ECO:0000256" key="9">
    <source>
        <dbReference type="PROSITE-ProRule" id="PRU00169"/>
    </source>
</evidence>
<dbReference type="EMBL" id="CP003620">
    <property type="protein sequence ID" value="AFZ14093.1"/>
    <property type="molecule type" value="Genomic_DNA"/>
</dbReference>